<dbReference type="RefSeq" id="WP_207870948.1">
    <property type="nucleotide sequence ID" value="NZ_CP062222.1"/>
</dbReference>
<proteinExistence type="predicted"/>
<dbReference type="Gene3D" id="1.10.760.10">
    <property type="entry name" value="Cytochrome c-like domain"/>
    <property type="match status" value="2"/>
</dbReference>
<protein>
    <submittedName>
        <fullName evidence="6">C-type cytochrome</fullName>
    </submittedName>
</protein>
<dbReference type="InterPro" id="IPR036909">
    <property type="entry name" value="Cyt_c-like_dom_sf"/>
</dbReference>
<dbReference type="InterPro" id="IPR050597">
    <property type="entry name" value="Cytochrome_c_Oxidase_Subunit"/>
</dbReference>
<keyword evidence="2 4" id="KW-0479">Metal-binding</keyword>
<keyword evidence="1 4" id="KW-0349">Heme</keyword>
<dbReference type="AlphaFoldDB" id="A0A975C0T5"/>
<sequence>MLKFVRWGLVALVGLMVLAFAVIYGGSEIIIRSKPETPMPTIVAASDPGAVARGAYIGRVSGCDGCHERNLQGGPWGGDFWQGSVYTANLTRVVPHYTDSQLARAIRSGVRADGTQLWAMPSETWTTMTDAEVADVIAWLRTHSPAGPDRPRETFGPLGRLNILLGRAKSTPAWVADAKAHPAVEVGPQFARGRHLAVTVCGECHNSDLKGREGGAPDLLIAASYDLPGFTKLLRTGVAMDGKEKGLMSEVSKANFSAFTEADIAALHAYLTARAEKQ</sequence>
<dbReference type="PANTHER" id="PTHR33751:SF1">
    <property type="entry name" value="CBB3-TYPE CYTOCHROME C OXIDASE SUBUNIT FIXP"/>
    <property type="match status" value="1"/>
</dbReference>
<dbReference type="GO" id="GO:0046872">
    <property type="term" value="F:metal ion binding"/>
    <property type="evidence" value="ECO:0007669"/>
    <property type="project" value="UniProtKB-KW"/>
</dbReference>
<feature type="domain" description="Cytochrome c" evidence="5">
    <location>
        <begin position="188"/>
        <end position="275"/>
    </location>
</feature>
<feature type="domain" description="Cytochrome c" evidence="5">
    <location>
        <begin position="49"/>
        <end position="144"/>
    </location>
</feature>
<dbReference type="KEGG" id="bgoe:IFJ75_02230"/>
<name>A0A975C0T5_9CAUL</name>
<dbReference type="EMBL" id="CP062222">
    <property type="protein sequence ID" value="QTC91773.1"/>
    <property type="molecule type" value="Genomic_DNA"/>
</dbReference>
<dbReference type="InterPro" id="IPR009056">
    <property type="entry name" value="Cyt_c-like_dom"/>
</dbReference>
<keyword evidence="7" id="KW-1185">Reference proteome</keyword>
<dbReference type="PANTHER" id="PTHR33751">
    <property type="entry name" value="CBB3-TYPE CYTOCHROME C OXIDASE SUBUNIT FIXP"/>
    <property type="match status" value="1"/>
</dbReference>
<keyword evidence="3 4" id="KW-0408">Iron</keyword>
<dbReference type="SUPFAM" id="SSF46626">
    <property type="entry name" value="Cytochrome c"/>
    <property type="match status" value="2"/>
</dbReference>
<evidence type="ECO:0000256" key="1">
    <source>
        <dbReference type="ARBA" id="ARBA00022617"/>
    </source>
</evidence>
<reference evidence="6" key="1">
    <citation type="submission" date="2020-09" db="EMBL/GenBank/DDBJ databases">
        <title>Brevundimonas sp. LVF2 isolated from a puddle in Goettingen, Germany.</title>
        <authorList>
            <person name="Friedrich I."/>
            <person name="Klassen A."/>
            <person name="Hannes N."/>
            <person name="Schneider D."/>
            <person name="Hertel R."/>
            <person name="Daniel R."/>
        </authorList>
    </citation>
    <scope>NUCLEOTIDE SEQUENCE</scope>
    <source>
        <strain evidence="6">LVF2</strain>
    </source>
</reference>
<gene>
    <name evidence="6" type="ORF">IFJ75_02230</name>
</gene>
<dbReference type="Pfam" id="PF13442">
    <property type="entry name" value="Cytochrome_CBB3"/>
    <property type="match status" value="1"/>
</dbReference>
<organism evidence="6 7">
    <name type="scientific">Brevundimonas goettingensis</name>
    <dbReference type="NCBI Taxonomy" id="2774190"/>
    <lineage>
        <taxon>Bacteria</taxon>
        <taxon>Pseudomonadati</taxon>
        <taxon>Pseudomonadota</taxon>
        <taxon>Alphaproteobacteria</taxon>
        <taxon>Caulobacterales</taxon>
        <taxon>Caulobacteraceae</taxon>
        <taxon>Brevundimonas</taxon>
    </lineage>
</organism>
<evidence type="ECO:0000256" key="4">
    <source>
        <dbReference type="PROSITE-ProRule" id="PRU00433"/>
    </source>
</evidence>
<evidence type="ECO:0000313" key="7">
    <source>
        <dbReference type="Proteomes" id="UP000663918"/>
    </source>
</evidence>
<dbReference type="GO" id="GO:0009055">
    <property type="term" value="F:electron transfer activity"/>
    <property type="evidence" value="ECO:0007669"/>
    <property type="project" value="InterPro"/>
</dbReference>
<evidence type="ECO:0000256" key="2">
    <source>
        <dbReference type="ARBA" id="ARBA00022723"/>
    </source>
</evidence>
<evidence type="ECO:0000259" key="5">
    <source>
        <dbReference type="PROSITE" id="PS51007"/>
    </source>
</evidence>
<evidence type="ECO:0000313" key="6">
    <source>
        <dbReference type="EMBL" id="QTC91773.1"/>
    </source>
</evidence>
<dbReference type="Proteomes" id="UP000663918">
    <property type="component" value="Chromosome"/>
</dbReference>
<dbReference type="PROSITE" id="PS51007">
    <property type="entry name" value="CYTC"/>
    <property type="match status" value="2"/>
</dbReference>
<dbReference type="GO" id="GO:0020037">
    <property type="term" value="F:heme binding"/>
    <property type="evidence" value="ECO:0007669"/>
    <property type="project" value="InterPro"/>
</dbReference>
<accession>A0A975C0T5</accession>
<dbReference type="Pfam" id="PF00034">
    <property type="entry name" value="Cytochrom_C"/>
    <property type="match status" value="1"/>
</dbReference>
<evidence type="ECO:0000256" key="3">
    <source>
        <dbReference type="ARBA" id="ARBA00023004"/>
    </source>
</evidence>